<gene>
    <name evidence="1" type="ORF">B296_00027735</name>
</gene>
<protein>
    <submittedName>
        <fullName evidence="1">Uncharacterized protein</fullName>
    </submittedName>
</protein>
<accession>A0A427A4E5</accession>
<sequence>MSLKRQPMATAVGRVSPRPSWCSLAWTTYSTTSGSTMAHQSATCVTPSTQAVATPAGEVASDERVSSTIVMDHAMREYKKGIDFFGLLVAGDFNVNEHLYDDIDGYGGYSDHGDRLVVPVYLLILFSCVLLL</sequence>
<name>A0A427A4E5_ENSVE</name>
<organism evidence="1 2">
    <name type="scientific">Ensete ventricosum</name>
    <name type="common">Abyssinian banana</name>
    <name type="synonym">Musa ensete</name>
    <dbReference type="NCBI Taxonomy" id="4639"/>
    <lineage>
        <taxon>Eukaryota</taxon>
        <taxon>Viridiplantae</taxon>
        <taxon>Streptophyta</taxon>
        <taxon>Embryophyta</taxon>
        <taxon>Tracheophyta</taxon>
        <taxon>Spermatophyta</taxon>
        <taxon>Magnoliopsida</taxon>
        <taxon>Liliopsida</taxon>
        <taxon>Zingiberales</taxon>
        <taxon>Musaceae</taxon>
        <taxon>Ensete</taxon>
    </lineage>
</organism>
<proteinExistence type="predicted"/>
<dbReference type="AlphaFoldDB" id="A0A427A4E5"/>
<evidence type="ECO:0000313" key="2">
    <source>
        <dbReference type="Proteomes" id="UP000287651"/>
    </source>
</evidence>
<evidence type="ECO:0000313" key="1">
    <source>
        <dbReference type="EMBL" id="RRT71102.1"/>
    </source>
</evidence>
<dbReference type="Proteomes" id="UP000287651">
    <property type="component" value="Unassembled WGS sequence"/>
</dbReference>
<dbReference type="EMBL" id="AMZH03003804">
    <property type="protein sequence ID" value="RRT71102.1"/>
    <property type="molecule type" value="Genomic_DNA"/>
</dbReference>
<comment type="caution">
    <text evidence="1">The sequence shown here is derived from an EMBL/GenBank/DDBJ whole genome shotgun (WGS) entry which is preliminary data.</text>
</comment>
<reference evidence="1 2" key="1">
    <citation type="journal article" date="2014" name="Agronomy (Basel)">
        <title>A Draft Genome Sequence for Ensete ventricosum, the Drought-Tolerant Tree Against Hunger.</title>
        <authorList>
            <person name="Harrison J."/>
            <person name="Moore K.A."/>
            <person name="Paszkiewicz K."/>
            <person name="Jones T."/>
            <person name="Grant M."/>
            <person name="Ambacheew D."/>
            <person name="Muzemil S."/>
            <person name="Studholme D.J."/>
        </authorList>
    </citation>
    <scope>NUCLEOTIDE SEQUENCE [LARGE SCALE GENOMIC DNA]</scope>
</reference>